<organism evidence="1 2">
    <name type="scientific">Streptomyces coffeae</name>
    <dbReference type="NCBI Taxonomy" id="621382"/>
    <lineage>
        <taxon>Bacteria</taxon>
        <taxon>Bacillati</taxon>
        <taxon>Actinomycetota</taxon>
        <taxon>Actinomycetes</taxon>
        <taxon>Kitasatosporales</taxon>
        <taxon>Streptomycetaceae</taxon>
        <taxon>Streptomyces</taxon>
    </lineage>
</organism>
<sequence length="163" mass="17439">MNGVEFMAGVVATGRIHGLGIGASLADADRALSMDCINVIDEEYGTLRRDYGFVELYFSGTPGEWTMTGGAVELHRLMGDTHGMVEEWARHTGVIFPGSCTWEALREELGSLPEPPGLELLRQGGHLEYRAAGTKVSVLVVDDQEEGCACCPGHGAVWSVSLG</sequence>
<dbReference type="EMBL" id="JAERRF010000008">
    <property type="protein sequence ID" value="MBL1098240.1"/>
    <property type="molecule type" value="Genomic_DNA"/>
</dbReference>
<accession>A0ABS1NDT5</accession>
<evidence type="ECO:0000313" key="1">
    <source>
        <dbReference type="EMBL" id="MBL1098240.1"/>
    </source>
</evidence>
<comment type="caution">
    <text evidence="1">The sequence shown here is derived from an EMBL/GenBank/DDBJ whole genome shotgun (WGS) entry which is preliminary data.</text>
</comment>
<gene>
    <name evidence="1" type="ORF">JK363_16475</name>
</gene>
<reference evidence="1 2" key="1">
    <citation type="submission" date="2021-01" db="EMBL/GenBank/DDBJ databases">
        <title>WGS of actinomycetes isolated from Thailand.</title>
        <authorList>
            <person name="Thawai C."/>
        </authorList>
    </citation>
    <scope>NUCLEOTIDE SEQUENCE [LARGE SCALE GENOMIC DNA]</scope>
    <source>
        <strain evidence="1 2">CA1R205</strain>
    </source>
</reference>
<dbReference type="RefSeq" id="WP_201875646.1">
    <property type="nucleotide sequence ID" value="NZ_JAERRF010000008.1"/>
</dbReference>
<proteinExistence type="predicted"/>
<keyword evidence="2" id="KW-1185">Reference proteome</keyword>
<evidence type="ECO:0000313" key="2">
    <source>
        <dbReference type="Proteomes" id="UP000634229"/>
    </source>
</evidence>
<protein>
    <submittedName>
        <fullName evidence="1">Uncharacterized protein</fullName>
    </submittedName>
</protein>
<dbReference type="Proteomes" id="UP000634229">
    <property type="component" value="Unassembled WGS sequence"/>
</dbReference>
<name>A0ABS1NDT5_9ACTN</name>